<dbReference type="AlphaFoldDB" id="A0A1Z1MHY0"/>
<accession>A0A1Z1MHY0</accession>
<protein>
    <submittedName>
        <fullName evidence="2">Uncharacterized protein</fullName>
    </submittedName>
</protein>
<keyword evidence="1" id="KW-0472">Membrane</keyword>
<keyword evidence="1" id="KW-1133">Transmembrane helix</keyword>
<keyword evidence="1" id="KW-0812">Transmembrane</keyword>
<keyword evidence="2" id="KW-0150">Chloroplast</keyword>
<evidence type="ECO:0000256" key="1">
    <source>
        <dbReference type="SAM" id="Phobius"/>
    </source>
</evidence>
<dbReference type="EMBL" id="MF101437">
    <property type="protein sequence ID" value="ARW65472.1"/>
    <property type="molecule type" value="Genomic_DNA"/>
</dbReference>
<organism evidence="2">
    <name type="scientific">Melanothamnus harveyi</name>
    <name type="common">Filamentous red alga</name>
    <name type="synonym">Neosiphonia harveyi</name>
    <dbReference type="NCBI Taxonomy" id="397005"/>
    <lineage>
        <taxon>Eukaryota</taxon>
        <taxon>Rhodophyta</taxon>
        <taxon>Florideophyceae</taxon>
        <taxon>Rhodymeniophycidae</taxon>
        <taxon>Ceramiales</taxon>
        <taxon>Rhodomelaceae</taxon>
        <taxon>Polysiphonioideae</taxon>
        <taxon>Melanothamnus</taxon>
    </lineage>
</organism>
<feature type="transmembrane region" description="Helical" evidence="1">
    <location>
        <begin position="7"/>
        <end position="24"/>
    </location>
</feature>
<evidence type="ECO:0000313" key="2">
    <source>
        <dbReference type="EMBL" id="ARW65472.1"/>
    </source>
</evidence>
<dbReference type="RefSeq" id="YP_009396195.1">
    <property type="nucleotide sequence ID" value="NC_035281.1"/>
</dbReference>
<geneLocation type="chloroplast" evidence="2"/>
<gene>
    <name evidence="2" type="primary">orf39b</name>
</gene>
<reference evidence="2" key="1">
    <citation type="journal article" date="2017" name="J. Phycol.">
        <title>Analysis of chloroplast genomes and a supermatrix inform reclassification of the Rhodomelaceae (Rhodophyta).</title>
        <authorList>
            <person name="Diaz-Tapia P."/>
            <person name="Maggs C.A."/>
            <person name="West J.A."/>
            <person name="Verbruggen H."/>
        </authorList>
    </citation>
    <scope>NUCLEOTIDE SEQUENCE</scope>
    <source>
        <strain evidence="2">PD890</strain>
    </source>
</reference>
<sequence length="39" mass="4524">MQKIIKVMLLHCISKFLFCVIIGLKTVNQSIVNLIFNFI</sequence>
<dbReference type="GeneID" id="33358308"/>
<keyword evidence="2" id="KW-0934">Plastid</keyword>
<proteinExistence type="predicted"/>
<name>A0A1Z1MHY0_MELHR</name>